<dbReference type="PROSITE" id="PS50297">
    <property type="entry name" value="ANK_REP_REGION"/>
    <property type="match status" value="2"/>
</dbReference>
<feature type="repeat" description="ANK" evidence="3">
    <location>
        <begin position="285"/>
        <end position="317"/>
    </location>
</feature>
<keyword evidence="4" id="KW-1185">Reference proteome</keyword>
<evidence type="ECO:0000256" key="1">
    <source>
        <dbReference type="ARBA" id="ARBA00022737"/>
    </source>
</evidence>
<accession>A0ABM4CA29</accession>
<dbReference type="SMART" id="SM00248">
    <property type="entry name" value="ANK"/>
    <property type="match status" value="3"/>
</dbReference>
<name>A0ABM4CA29_HYDVU</name>
<sequence length="386" mass="44329">MNEFREISKNQLDKIVIDLKDEKSMCEDMNSRFCTRYVNINLFANDTLVCIEGNNYEESMMKLYLDLEVVATWFSGNGLKLNANASINDIKILQKLQNKAMRTILKCDWFTHSKDMLIRLDWLSVKENIQVKVLTFIRNTIQLQKMDAFQEFCKISSEMHNYCTRNAAKYHLKIQNKKSGQKSILCNGIKLCNKLPNESKLLGKKAFKKICCQHKRTVAKFNYENFYIKIGKKNEKDEETLKSTLNVRSGPLGYAKLHDAVFSKNPNKIRQLLEYGADVNLMSDGGYTPLHIAASIDACSCIEVLLEYNARTTIRDENQRTPHDTAVYYDSVNSARLLLSHDSITSLGFEHLINKFEFVTILKSLGTDSYINSINSEAFSNDSLNH</sequence>
<gene>
    <name evidence="5" type="primary">LOC136083034</name>
</gene>
<dbReference type="Gene3D" id="1.25.40.20">
    <property type="entry name" value="Ankyrin repeat-containing domain"/>
    <property type="match status" value="1"/>
</dbReference>
<evidence type="ECO:0000256" key="2">
    <source>
        <dbReference type="ARBA" id="ARBA00023043"/>
    </source>
</evidence>
<evidence type="ECO:0000256" key="3">
    <source>
        <dbReference type="PROSITE-ProRule" id="PRU00023"/>
    </source>
</evidence>
<proteinExistence type="predicted"/>
<keyword evidence="1" id="KW-0677">Repeat</keyword>
<dbReference type="SUPFAM" id="SSF48403">
    <property type="entry name" value="Ankyrin repeat"/>
    <property type="match status" value="1"/>
</dbReference>
<dbReference type="Proteomes" id="UP001652625">
    <property type="component" value="Chromosome 08"/>
</dbReference>
<organism evidence="4 5">
    <name type="scientific">Hydra vulgaris</name>
    <name type="common">Hydra</name>
    <name type="synonym">Hydra attenuata</name>
    <dbReference type="NCBI Taxonomy" id="6087"/>
    <lineage>
        <taxon>Eukaryota</taxon>
        <taxon>Metazoa</taxon>
        <taxon>Cnidaria</taxon>
        <taxon>Hydrozoa</taxon>
        <taxon>Hydroidolina</taxon>
        <taxon>Anthoathecata</taxon>
        <taxon>Aplanulata</taxon>
        <taxon>Hydridae</taxon>
        <taxon>Hydra</taxon>
    </lineage>
</organism>
<dbReference type="InterPro" id="IPR036770">
    <property type="entry name" value="Ankyrin_rpt-contain_sf"/>
</dbReference>
<dbReference type="RefSeq" id="XP_065658515.1">
    <property type="nucleotide sequence ID" value="XM_065802443.1"/>
</dbReference>
<evidence type="ECO:0000313" key="4">
    <source>
        <dbReference type="Proteomes" id="UP001652625"/>
    </source>
</evidence>
<feature type="repeat" description="ANK" evidence="3">
    <location>
        <begin position="252"/>
        <end position="284"/>
    </location>
</feature>
<dbReference type="Pfam" id="PF12796">
    <property type="entry name" value="Ank_2"/>
    <property type="match status" value="1"/>
</dbReference>
<evidence type="ECO:0000313" key="5">
    <source>
        <dbReference type="RefSeq" id="XP_065658515.1"/>
    </source>
</evidence>
<dbReference type="GeneID" id="136083034"/>
<dbReference type="PANTHER" id="PTHR24198">
    <property type="entry name" value="ANKYRIN REPEAT AND PROTEIN KINASE DOMAIN-CONTAINING PROTEIN"/>
    <property type="match status" value="1"/>
</dbReference>
<dbReference type="PANTHER" id="PTHR24198:SF165">
    <property type="entry name" value="ANKYRIN REPEAT-CONTAINING PROTEIN-RELATED"/>
    <property type="match status" value="1"/>
</dbReference>
<protein>
    <submittedName>
        <fullName evidence="5">Uncharacterized protein LOC136083034</fullName>
    </submittedName>
</protein>
<dbReference type="InterPro" id="IPR002110">
    <property type="entry name" value="Ankyrin_rpt"/>
</dbReference>
<dbReference type="PROSITE" id="PS50088">
    <property type="entry name" value="ANK_REPEAT"/>
    <property type="match status" value="2"/>
</dbReference>
<reference evidence="5" key="1">
    <citation type="submission" date="2025-08" db="UniProtKB">
        <authorList>
            <consortium name="RefSeq"/>
        </authorList>
    </citation>
    <scope>IDENTIFICATION</scope>
</reference>
<keyword evidence="2 3" id="KW-0040">ANK repeat</keyword>